<evidence type="ECO:0000256" key="1">
    <source>
        <dbReference type="SAM" id="SignalP"/>
    </source>
</evidence>
<dbReference type="Pfam" id="PF01345">
    <property type="entry name" value="DUF11"/>
    <property type="match status" value="6"/>
</dbReference>
<dbReference type="InterPro" id="IPR049804">
    <property type="entry name" value="Choice_anch_L"/>
</dbReference>
<reference evidence="3 4" key="1">
    <citation type="submission" date="2018-04" db="EMBL/GenBank/DDBJ databases">
        <title>Genome sequencing of Flavobacterium sp. HYN0059.</title>
        <authorList>
            <person name="Yi H."/>
            <person name="Baek C."/>
        </authorList>
    </citation>
    <scope>NUCLEOTIDE SEQUENCE [LARGE SCALE GENOMIC DNA]</scope>
    <source>
        <strain evidence="3 4">HYN0059</strain>
    </source>
</reference>
<feature type="domain" description="DUF11" evidence="2">
    <location>
        <begin position="634"/>
        <end position="745"/>
    </location>
</feature>
<gene>
    <name evidence="3" type="ORF">HYN59_06615</name>
</gene>
<dbReference type="EMBL" id="CP029186">
    <property type="protein sequence ID" value="AWH84816.1"/>
    <property type="molecule type" value="Genomic_DNA"/>
</dbReference>
<feature type="domain" description="DUF11" evidence="2">
    <location>
        <begin position="135"/>
        <end position="242"/>
    </location>
</feature>
<dbReference type="NCBIfam" id="TIGR01451">
    <property type="entry name" value="B_ant_repeat"/>
    <property type="match status" value="6"/>
</dbReference>
<dbReference type="InterPro" id="IPR051172">
    <property type="entry name" value="Chlamydia_OmcB"/>
</dbReference>
<dbReference type="NCBIfam" id="TIGR04131">
    <property type="entry name" value="Bac_Flav_CTERM"/>
    <property type="match status" value="1"/>
</dbReference>
<dbReference type="InterPro" id="IPR047589">
    <property type="entry name" value="DUF11_rpt"/>
</dbReference>
<dbReference type="Proteomes" id="UP000244929">
    <property type="component" value="Chromosome"/>
</dbReference>
<proteinExistence type="predicted"/>
<keyword evidence="1" id="KW-0732">Signal</keyword>
<keyword evidence="4" id="KW-1185">Reference proteome</keyword>
<dbReference type="InterPro" id="IPR026341">
    <property type="entry name" value="T9SS_type_B"/>
</dbReference>
<dbReference type="OrthoDB" id="1488818at2"/>
<evidence type="ECO:0000313" key="3">
    <source>
        <dbReference type="EMBL" id="AWH84816.1"/>
    </source>
</evidence>
<dbReference type="Gene3D" id="2.60.40.10">
    <property type="entry name" value="Immunoglobulins"/>
    <property type="match status" value="2"/>
</dbReference>
<evidence type="ECO:0000259" key="2">
    <source>
        <dbReference type="Pfam" id="PF01345"/>
    </source>
</evidence>
<sequence length="3022" mass="324238">MRKLLLILFLALGTLTATAQSNISVFSTNPTNAYVQGDVLTYTVMVTNTGPQPALNVLVFMAIPPDIPMPPGIMKFWWTTSLESPTIVHSNVNLSHTIPTLAVNQTVTYTINIRIPSDYEQELQDVRVTYATRSDLEVINTNNQDNYVPGSTSVYTVTVTNHGPEDATLVRVLESIPAGITNFSWTGSNGSSGTNAPLNNLINTLPAGETVTYTVTLQVPPTFTGNLTTQASLNVSVTDPTPGCTQCTDTDAPNSANLVVQNTNNQNNYLPGHDSVYTLTVTNTGPYAAYNVNVANAIPAGITQFSWSGSNGSSGTNTNLQDTIASLAMGETVTYTITLSVPANYTAPSIISEAVVSSSSDSDFACTACIDTDTAPNGPNVTINLNDGQEFYTPGPGNSLVYTLVVANDGPGDATNIEVDFGFDPASTGAPISWTSTQGGSGSETGTGQLPIETIPLLAEGQSITYTITAGPWPDAYTDPITAGVSINVGTVPATVHCIRCSDTDVAEYADFTVTNTNNRDYYLQGGTSTYTVTVTNNGPAAAENVHVSNAVPAGITAFSWTGTNGSSGTNTALDDTIASLASGETVTYTITLTVPAAYTGNLVSQTAVTSDTPDPTPGCTACTDTDLQAASADIVTTKTLAGGTTYTAGTDAVYTITVHNNGPSPALNVSVQDMVPAGLTAANASWTGSNGTSGTGNLTDVIALLAVNQTVTYNFTIPVPSNFSTTTNIVNTVSVTSPTPDPVPGCTACTVTATPAPKANLVTLKTDGKDKYIAGEQNTYTITVSNPGPSDAYNVHVTDPKPINIAVMSWSGNNAGGTGLMENYINVLPAGESVTYTVTITIPDNYVATTYLLTNTVTVTSDTPDPVPACFGCTDSDTPRGNFVTVSQDQYSVEELVRDVLIDIQCVEISNITSSTGPNNAGIGYFERNNSTFPVKSGIILQTGNCMQAGGPNTNAPLSTGNWGGDAQLLSYIQSIGFDPGISSYNDVSKIEFDFVPLSTTMSFDFVFASEEYGDFQCSYSDAFAFFLTNTSTGVTTNLALVPSTTTPIAVTTIRNAAYNSGCNSQNQAYFGAFYGETATAPAAVNAPINFDGRTVLMTASSTVVSGQNYHIKLVIGDRNDNAWDSAVFLAAGSFDIGQPELPDDLTVATSTALCDGESFVLSPVVTGSVPYSYKWEKDGELILDGSGNPVTTSTYTVTEPGVYTLLASTPASPDCNIRENILIEFYASDDANDPNDLSVCGDGDNTAIFNLEDNTDVMLSGFADPIFYEVYYYHSMEEIENDDPNILFPANYEGTDGEQIYAMIQRYDNDCKFFRTFNLHILDCNVPLNAPQTVHICEDAPYDNLEIFDLTSQNDQMMAQLDDPSIYTVTYHHSQADATTGENDISDPQAYPGTTETIYVRVQQTDNALAYGTTYFDLIVTPQPFFEDLEDVEICDSYVLPVFEEGDYYTEADGQGTILADGTVITTSQTIYRYQNNGTDPYTCTYENSFDVIINQTPVVDTPANVEVCSSYVLPALTTGEYHDAANNVIPAGTEITSTQDITISAQTGTNVICSDSHTFTVKINNAPVLAAATPLEVCNDDFDGMAVFNLLPAGAEVVNGANNLTITYHFTLEDAQNNTGIIDTPSAYNSAPGSAFIRAVETGTTTNCYAVEEVQLIIHPRPAVPEVSNYVVCDDNNSPDGVEFFDLTTKNTEATNDPQATVSYYTSQANAEDGVEPIADDTNYQSGNAQIWVRVESDFGCYSVSSFELVVNPLPLVATNLEPRYACEEEPGQGLFDLSEIDELITMGASGVTVAYYASLEGAQQGGDEYLSSPLLSGTTTIYARIVDVITGCKVIGTVQLEVLPAPIAPAIAPIEECDPNNDNVTVFNLNPVLEQIEAQLGGTVTAIPFETYNDAFYDALNNIIVNTGAYTNVEAYTTNGVQTLYIRVESSQTSCFDIAEVQLIVRPVPAVTEPEPYALCDNGENDTDGKAIFDLTTLEETLLSGQDPAQFTVTFYKETVGDIPTPASYNSATDTIHGRVTNNATGCFKEVDVELIVNPLPVANNPAPYTLCDLNAPGDEIEVFDLTTKIPEIIDLQDGINVTFFKNYDDAVAGTGASQILNPETYTNAAAVETIFVRVELEETGCYRIVLLDVRVEPVPVLVMPTDDELTVCDTTGLGFGEFDLEALVEDMVSNGPNLVVTFHTTFQDAVDGNNPITEDLANYHNVNAGMQYLYVRVQNTVTGCVRQEPYMITLVVEPAPQAPEDLEDLVQCDDQDNNGQDGKAYFDLTVQDAIIHAALNTTPDTLTIHYFVSEANANNGVPRITNPSHYYGTDGQTIWVRVETPDTECFSVTSFQLELNKPLLLTTPTILAVCNESLTAPDGTYIGNDGIAQFDLTTKDDEILGQFGIGQGMTVTYFEIDPRVDPTALPIDNPEAYTNPVPPAGNPKTLYVMVTTPEGCKSYTTLTIKVLPLPVPDENPDPLILCDVNGSPDGQEIFDLTEAAADIRNNDATMVLTYYTTEEDANNRQNQITNITAYNSGNATIWVRAEANTGNASDPVCYQVVSFELIVNPLPALGVAGVIPPYAICEQNTDGIATFDFNTHMDEILGADANPDDYTVTFFSSMANMGNNIAMPYVYTNTSSPNQQNIFVQVVRNDTECETWAPLTLLVEEAATANPVTETFFECDYDGTNDGVFTFDLTRADDDALGTQNPASYSVTYYTTQEDAEAGTNAIANPTAYQNVGSPDYQMIWVRVTNESTVSGCHEVTSLELFVERIPEPELTTDHTTVCIDFVTNEPVRLATIDSGLDATHTFVWYHDGAIMADEAGPTITVGQPGSYTVVATSPTGCVSDPIDAMVIEKSGPASSINADGYVTGNPFGDDQVITVLVQGYGEYQYKLDNGPWQNSNVFENVSAYVKHNVYVRDIATADPCDDLELVLDLEDVAVIDYPNFFTPNGDGYHDTWNIFGLDTDENRDAKIYIFDRFGKLMKQISAAGDGWDGTFNGQNVPATDYWFTVEFTIGGEKREFKAHFALKR</sequence>
<feature type="chain" id="PRO_5015541058" description="DUF11 domain-containing protein" evidence="1">
    <location>
        <begin position="20"/>
        <end position="3022"/>
    </location>
</feature>
<organism evidence="3 4">
    <name type="scientific">Flavobacterium album</name>
    <dbReference type="NCBI Taxonomy" id="2175091"/>
    <lineage>
        <taxon>Bacteria</taxon>
        <taxon>Pseudomonadati</taxon>
        <taxon>Bacteroidota</taxon>
        <taxon>Flavobacteriia</taxon>
        <taxon>Flavobacteriales</taxon>
        <taxon>Flavobacteriaceae</taxon>
        <taxon>Flavobacterium</taxon>
    </lineage>
</organism>
<evidence type="ECO:0000313" key="4">
    <source>
        <dbReference type="Proteomes" id="UP000244929"/>
    </source>
</evidence>
<dbReference type="InterPro" id="IPR001434">
    <property type="entry name" value="OmcB-like_DUF11"/>
</dbReference>
<feature type="signal peptide" evidence="1">
    <location>
        <begin position="1"/>
        <end position="19"/>
    </location>
</feature>
<dbReference type="KEGG" id="falb:HYN59_06615"/>
<feature type="domain" description="DUF11" evidence="2">
    <location>
        <begin position="393"/>
        <end position="471"/>
    </location>
</feature>
<dbReference type="NCBIfam" id="NF038133">
    <property type="entry name" value="choice_anch_L"/>
    <property type="match status" value="1"/>
</dbReference>
<dbReference type="PANTHER" id="PTHR34819">
    <property type="entry name" value="LARGE CYSTEINE-RICH PERIPLASMIC PROTEIN OMCB"/>
    <property type="match status" value="1"/>
</dbReference>
<dbReference type="PANTHER" id="PTHR34819:SF3">
    <property type="entry name" value="CELL SURFACE PROTEIN"/>
    <property type="match status" value="1"/>
</dbReference>
<dbReference type="RefSeq" id="WP_108777522.1">
    <property type="nucleotide sequence ID" value="NZ_CP029186.1"/>
</dbReference>
<name>A0A2S1QWN3_9FLAO</name>
<feature type="domain" description="DUF11" evidence="2">
    <location>
        <begin position="258"/>
        <end position="363"/>
    </location>
</feature>
<feature type="domain" description="DUF11" evidence="2">
    <location>
        <begin position="766"/>
        <end position="869"/>
    </location>
</feature>
<dbReference type="Pfam" id="PF13585">
    <property type="entry name" value="CHU_C"/>
    <property type="match status" value="1"/>
</dbReference>
<accession>A0A2S1QWN3</accession>
<dbReference type="InterPro" id="IPR013783">
    <property type="entry name" value="Ig-like_fold"/>
</dbReference>
<protein>
    <recommendedName>
        <fullName evidence="2">DUF11 domain-containing protein</fullName>
    </recommendedName>
</protein>
<feature type="domain" description="DUF11" evidence="2">
    <location>
        <begin position="511"/>
        <end position="618"/>
    </location>
</feature>